<gene>
    <name evidence="3" type="ORF">OJF2_28000</name>
</gene>
<evidence type="ECO:0000259" key="2">
    <source>
        <dbReference type="Pfam" id="PF12215"/>
    </source>
</evidence>
<proteinExistence type="predicted"/>
<dbReference type="Pfam" id="PF12215">
    <property type="entry name" value="Glyco_hydr_116N"/>
    <property type="match status" value="1"/>
</dbReference>
<dbReference type="InterPro" id="IPR006775">
    <property type="entry name" value="GH116_catalytic"/>
</dbReference>
<dbReference type="InterPro" id="IPR052566">
    <property type="entry name" value="Non-lysos_glucosylceramidase"/>
</dbReference>
<dbReference type="InterPro" id="IPR024462">
    <property type="entry name" value="GH116_N"/>
</dbReference>
<dbReference type="PANTHER" id="PTHR12654:SF0">
    <property type="entry name" value="NON-LYSOSOMAL GLUCOSYLCERAMIDASE"/>
    <property type="match status" value="1"/>
</dbReference>
<dbReference type="InterPro" id="IPR012341">
    <property type="entry name" value="6hp_glycosidase-like_sf"/>
</dbReference>
<name>A0A5B9W2K1_9BACT</name>
<dbReference type="AlphaFoldDB" id="A0A5B9W2K1"/>
<feature type="domain" description="Glycosyl-hydrolase family 116 catalytic region" evidence="1">
    <location>
        <begin position="651"/>
        <end position="931"/>
    </location>
</feature>
<dbReference type="InterPro" id="IPR008928">
    <property type="entry name" value="6-hairpin_glycosidase_sf"/>
</dbReference>
<reference evidence="3 4" key="1">
    <citation type="submission" date="2019-08" db="EMBL/GenBank/DDBJ databases">
        <title>Deep-cultivation of Planctomycetes and their phenomic and genomic characterization uncovers novel biology.</title>
        <authorList>
            <person name="Wiegand S."/>
            <person name="Jogler M."/>
            <person name="Boedeker C."/>
            <person name="Pinto D."/>
            <person name="Vollmers J."/>
            <person name="Rivas-Marin E."/>
            <person name="Kohn T."/>
            <person name="Peeters S.H."/>
            <person name="Heuer A."/>
            <person name="Rast P."/>
            <person name="Oberbeckmann S."/>
            <person name="Bunk B."/>
            <person name="Jeske O."/>
            <person name="Meyerdierks A."/>
            <person name="Storesund J.E."/>
            <person name="Kallscheuer N."/>
            <person name="Luecker S."/>
            <person name="Lage O.M."/>
            <person name="Pohl T."/>
            <person name="Merkel B.J."/>
            <person name="Hornburger P."/>
            <person name="Mueller R.-W."/>
            <person name="Bruemmer F."/>
            <person name="Labrenz M."/>
            <person name="Spormann A.M."/>
            <person name="Op den Camp H."/>
            <person name="Overmann J."/>
            <person name="Amann R."/>
            <person name="Jetten M.S.M."/>
            <person name="Mascher T."/>
            <person name="Medema M.H."/>
            <person name="Devos D.P."/>
            <person name="Kaster A.-K."/>
            <person name="Ovreas L."/>
            <person name="Rohde M."/>
            <person name="Galperin M.Y."/>
            <person name="Jogler C."/>
        </authorList>
    </citation>
    <scope>NUCLEOTIDE SEQUENCE [LARGE SCALE GENOMIC DNA]</scope>
    <source>
        <strain evidence="3 4">OJF2</strain>
    </source>
</reference>
<dbReference type="InterPro" id="IPR006311">
    <property type="entry name" value="TAT_signal"/>
</dbReference>
<sequence length="1055" mass="115074">MGNGESPCSGPGCCGSRREFLQAVGLGGLAALGSGRSGEARAMAGPFEADDFAKLVPPDKKLAPDWVKSLTARGEPQVYRGDDLATIGMPVGGLCAGQLYLGGDGRLWHWDIFNRHQATGPEHYEHPMPARSPVDQGFAVKVKSQAGAEVRTLDRQGFADVRFRGEYPIGLVAYRDAGAPVEVSLRAFSPLIPLNTDDSSLPATILEYTVKNASPAGVEVELGGWLENAVGLDTGAAPDGRRRNRAVREGDLLALVCEAEPAVESPNRGPRPAIVLGDFEGGTYGTWKPSGVAMGETPSGGAPTPEQRLSGFIGKGLVNTWVKDDGPRGRLVSAPFTVERDYVNFLIGGGNHPGETCINLKVGGKVVRTATGRDTDRMAWATWSVRDLDGKAAVLEIVDEHSGGWGHIDIDQVEMSDEPRVPKVPLARRPDFGTMCLVLLDAAPTDRAMPAITTGPASDAIFAGAPPETAPIGHKLVGALSRSWKLAPGEEARVRFAITWHFPNLSLPGTRLPADLGRHYATRFPSALDVARFLQKEQARLVAETTLWHDTWYDSTLPYWFLDRTFANTSILATSTCHRFRNGRFYGWEGVGCCAGTCTHVWHYAQAVARLFPELERILRERVDYAEGVGFEPRTGMISHRAEEPVGPAVDGQAGNILRAYREHQMSADASFLKRLWPGVKRSLEYLILQDVNSDGLLEGAQHNTLDAQWFGLVPWLSSLYLAALAAGEAMAREVDDEGFAARCRAIREKGSRNLITATWNDEFGYFVQRADPSHAKAVGSYDGCEIDQVFGQHWAFQVGLGRILDADRVRRALKSLWTYNFAPDVGPYRAANKPGRWYAMPGEAGLLMVTFPNGNRPGIDDPTGGWSTMYFNECMNGFEYQVAGHMIWEGLVEEGLAITRAIHDRYDASRRNPWNEVECGDHYARSMASYGVYLAACGFEYHGPRGYLAFAPRLSPGDFRAAFTAAEGWGTFSQQRRGDGFTATVRVRWGRLSLKELKLVPGGKQPPAKVSVQIDGQPLEGVVIRWEPEGSAVRVVLPKRLTIEADRTLGVTLA</sequence>
<dbReference type="Gene3D" id="1.50.10.10">
    <property type="match status" value="1"/>
</dbReference>
<dbReference type="PANTHER" id="PTHR12654">
    <property type="entry name" value="BILE ACID BETA-GLUCOSIDASE-RELATED"/>
    <property type="match status" value="1"/>
</dbReference>
<organism evidence="3 4">
    <name type="scientific">Aquisphaera giovannonii</name>
    <dbReference type="NCBI Taxonomy" id="406548"/>
    <lineage>
        <taxon>Bacteria</taxon>
        <taxon>Pseudomonadati</taxon>
        <taxon>Planctomycetota</taxon>
        <taxon>Planctomycetia</taxon>
        <taxon>Isosphaerales</taxon>
        <taxon>Isosphaeraceae</taxon>
        <taxon>Aquisphaera</taxon>
    </lineage>
</organism>
<evidence type="ECO:0000313" key="3">
    <source>
        <dbReference type="EMBL" id="QEH34265.1"/>
    </source>
</evidence>
<protein>
    <submittedName>
        <fullName evidence="3">Uncharacterized protein</fullName>
    </submittedName>
</protein>
<dbReference type="EMBL" id="CP042997">
    <property type="protein sequence ID" value="QEH34265.1"/>
    <property type="molecule type" value="Genomic_DNA"/>
</dbReference>
<dbReference type="PROSITE" id="PS51318">
    <property type="entry name" value="TAT"/>
    <property type="match status" value="1"/>
</dbReference>
<dbReference type="Pfam" id="PF04685">
    <property type="entry name" value="DUF608"/>
    <property type="match status" value="1"/>
</dbReference>
<evidence type="ECO:0000313" key="4">
    <source>
        <dbReference type="Proteomes" id="UP000324233"/>
    </source>
</evidence>
<dbReference type="KEGG" id="agv:OJF2_28000"/>
<dbReference type="GO" id="GO:0005975">
    <property type="term" value="P:carbohydrate metabolic process"/>
    <property type="evidence" value="ECO:0007669"/>
    <property type="project" value="InterPro"/>
</dbReference>
<dbReference type="OrthoDB" id="1007311at2"/>
<feature type="domain" description="Glycosyl-hydrolase family 116 N-terminal" evidence="2">
    <location>
        <begin position="88"/>
        <end position="251"/>
    </location>
</feature>
<dbReference type="Proteomes" id="UP000324233">
    <property type="component" value="Chromosome"/>
</dbReference>
<evidence type="ECO:0000259" key="1">
    <source>
        <dbReference type="Pfam" id="PF04685"/>
    </source>
</evidence>
<dbReference type="SUPFAM" id="SSF48208">
    <property type="entry name" value="Six-hairpin glycosidases"/>
    <property type="match status" value="1"/>
</dbReference>
<keyword evidence="4" id="KW-1185">Reference proteome</keyword>
<accession>A0A5B9W2K1</accession>
<dbReference type="RefSeq" id="WP_148594214.1">
    <property type="nucleotide sequence ID" value="NZ_CP042997.1"/>
</dbReference>
<dbReference type="GO" id="GO:0008422">
    <property type="term" value="F:beta-glucosidase activity"/>
    <property type="evidence" value="ECO:0007669"/>
    <property type="project" value="TreeGrafter"/>
</dbReference>